<evidence type="ECO:0000313" key="6">
    <source>
        <dbReference type="Proteomes" id="UP000315724"/>
    </source>
</evidence>
<dbReference type="GO" id="GO:0005524">
    <property type="term" value="F:ATP binding"/>
    <property type="evidence" value="ECO:0007669"/>
    <property type="project" value="UniProtKB-KW"/>
</dbReference>
<dbReference type="InterPro" id="IPR041628">
    <property type="entry name" value="ChlI/MoxR_AAA_lid"/>
</dbReference>
<comment type="similarity">
    <text evidence="3">Belongs to the MoxR family.</text>
</comment>
<organism evidence="5 6">
    <name type="scientific">Thalassoglobus polymorphus</name>
    <dbReference type="NCBI Taxonomy" id="2527994"/>
    <lineage>
        <taxon>Bacteria</taxon>
        <taxon>Pseudomonadati</taxon>
        <taxon>Planctomycetota</taxon>
        <taxon>Planctomycetia</taxon>
        <taxon>Planctomycetales</taxon>
        <taxon>Planctomycetaceae</taxon>
        <taxon>Thalassoglobus</taxon>
    </lineage>
</organism>
<dbReference type="Proteomes" id="UP000315724">
    <property type="component" value="Chromosome"/>
</dbReference>
<protein>
    <submittedName>
        <fullName evidence="5">ATPase RavA</fullName>
    </submittedName>
</protein>
<dbReference type="SMART" id="SM00382">
    <property type="entry name" value="AAA"/>
    <property type="match status" value="1"/>
</dbReference>
<dbReference type="Gene3D" id="1.10.8.80">
    <property type="entry name" value="Magnesium chelatase subunit I, C-Terminal domain"/>
    <property type="match status" value="1"/>
</dbReference>
<dbReference type="Gene3D" id="3.40.50.300">
    <property type="entry name" value="P-loop containing nucleotide triphosphate hydrolases"/>
    <property type="match status" value="1"/>
</dbReference>
<evidence type="ECO:0000256" key="2">
    <source>
        <dbReference type="ARBA" id="ARBA00022840"/>
    </source>
</evidence>
<evidence type="ECO:0000313" key="5">
    <source>
        <dbReference type="EMBL" id="QDT31004.1"/>
    </source>
</evidence>
<dbReference type="InterPro" id="IPR011703">
    <property type="entry name" value="ATPase_AAA-3"/>
</dbReference>
<keyword evidence="2" id="KW-0067">ATP-binding</keyword>
<dbReference type="OrthoDB" id="9808397at2"/>
<dbReference type="GO" id="GO:0016887">
    <property type="term" value="F:ATP hydrolysis activity"/>
    <property type="evidence" value="ECO:0007669"/>
    <property type="project" value="InterPro"/>
</dbReference>
<name>A0A517QH92_9PLAN</name>
<feature type="domain" description="AAA+ ATPase" evidence="4">
    <location>
        <begin position="41"/>
        <end position="182"/>
    </location>
</feature>
<keyword evidence="1" id="KW-0547">Nucleotide-binding</keyword>
<dbReference type="SUPFAM" id="SSF52540">
    <property type="entry name" value="P-loop containing nucleoside triphosphate hydrolases"/>
    <property type="match status" value="1"/>
</dbReference>
<dbReference type="CDD" id="cd00009">
    <property type="entry name" value="AAA"/>
    <property type="match status" value="1"/>
</dbReference>
<dbReference type="InterPro" id="IPR050764">
    <property type="entry name" value="CbbQ/NirQ/NorQ/GpvN"/>
</dbReference>
<keyword evidence="6" id="KW-1185">Reference proteome</keyword>
<dbReference type="Pfam" id="PF07726">
    <property type="entry name" value="AAA_3"/>
    <property type="match status" value="1"/>
</dbReference>
<sequence>MGGELLATSRLEKLDALRRSLSAVIRGKDETIEILLIALLAGGSVLMEDVPGVGKTTLAKALARSLDAEFRRVQFTPDLLPSDILGSSVYSPKDGSFTFKKGPIFCSILLADEINRASPRTQSALLESMSEGQATIEGVRHHLPSPFLVLATQNPVDFHGTYPLPEAQLDRFLVQLHVGYPEPDMEIEMLYDRAVTLPINSVEVVMTMAEVTEIQKSVREVQMERSLARYLVDLVAETRTHPMLKLGVSPRGSLMFFRAVQAAAYLAGRDFVIPDDIQKMAQHVLPHRLSLTPKARYGSLTRLQVVQQIVSEVPVPV</sequence>
<dbReference type="InterPro" id="IPR027417">
    <property type="entry name" value="P-loop_NTPase"/>
</dbReference>
<dbReference type="PANTHER" id="PTHR42759">
    <property type="entry name" value="MOXR FAMILY PROTEIN"/>
    <property type="match status" value="1"/>
</dbReference>
<dbReference type="InterPro" id="IPR003593">
    <property type="entry name" value="AAA+_ATPase"/>
</dbReference>
<dbReference type="PANTHER" id="PTHR42759:SF5">
    <property type="entry name" value="METHANOL DEHYDROGENASE REGULATOR"/>
    <property type="match status" value="1"/>
</dbReference>
<proteinExistence type="inferred from homology"/>
<accession>A0A517QH92</accession>
<dbReference type="AlphaFoldDB" id="A0A517QH92"/>
<dbReference type="Pfam" id="PF17863">
    <property type="entry name" value="AAA_lid_2"/>
    <property type="match status" value="1"/>
</dbReference>
<evidence type="ECO:0000256" key="3">
    <source>
        <dbReference type="ARBA" id="ARBA00061607"/>
    </source>
</evidence>
<evidence type="ECO:0000259" key="4">
    <source>
        <dbReference type="SMART" id="SM00382"/>
    </source>
</evidence>
<gene>
    <name evidence="5" type="primary">ravA_1</name>
    <name evidence="5" type="ORF">Mal48_02340</name>
</gene>
<reference evidence="5 6" key="1">
    <citation type="submission" date="2019-02" db="EMBL/GenBank/DDBJ databases">
        <title>Deep-cultivation of Planctomycetes and their phenomic and genomic characterization uncovers novel biology.</title>
        <authorList>
            <person name="Wiegand S."/>
            <person name="Jogler M."/>
            <person name="Boedeker C."/>
            <person name="Pinto D."/>
            <person name="Vollmers J."/>
            <person name="Rivas-Marin E."/>
            <person name="Kohn T."/>
            <person name="Peeters S.H."/>
            <person name="Heuer A."/>
            <person name="Rast P."/>
            <person name="Oberbeckmann S."/>
            <person name="Bunk B."/>
            <person name="Jeske O."/>
            <person name="Meyerdierks A."/>
            <person name="Storesund J.E."/>
            <person name="Kallscheuer N."/>
            <person name="Luecker S."/>
            <person name="Lage O.M."/>
            <person name="Pohl T."/>
            <person name="Merkel B.J."/>
            <person name="Hornburger P."/>
            <person name="Mueller R.-W."/>
            <person name="Bruemmer F."/>
            <person name="Labrenz M."/>
            <person name="Spormann A.M."/>
            <person name="Op den Camp H."/>
            <person name="Overmann J."/>
            <person name="Amann R."/>
            <person name="Jetten M.S.M."/>
            <person name="Mascher T."/>
            <person name="Medema M.H."/>
            <person name="Devos D.P."/>
            <person name="Kaster A.-K."/>
            <person name="Ovreas L."/>
            <person name="Rohde M."/>
            <person name="Galperin M.Y."/>
            <person name="Jogler C."/>
        </authorList>
    </citation>
    <scope>NUCLEOTIDE SEQUENCE [LARGE SCALE GENOMIC DNA]</scope>
    <source>
        <strain evidence="5 6">Mal48</strain>
    </source>
</reference>
<dbReference type="FunFam" id="3.40.50.300:FF:000640">
    <property type="entry name" value="MoxR family ATPase"/>
    <property type="match status" value="1"/>
</dbReference>
<dbReference type="RefSeq" id="WP_145195272.1">
    <property type="nucleotide sequence ID" value="NZ_CP036267.1"/>
</dbReference>
<dbReference type="EMBL" id="CP036267">
    <property type="protein sequence ID" value="QDT31004.1"/>
    <property type="molecule type" value="Genomic_DNA"/>
</dbReference>
<evidence type="ECO:0000256" key="1">
    <source>
        <dbReference type="ARBA" id="ARBA00022741"/>
    </source>
</evidence>
<dbReference type="PIRSF" id="PIRSF002849">
    <property type="entry name" value="AAA_ATPase_chaperone_MoxR_prd"/>
    <property type="match status" value="1"/>
</dbReference>
<dbReference type="KEGG" id="tpol:Mal48_02340"/>